<protein>
    <recommendedName>
        <fullName evidence="3">C2H2-type domain-containing protein</fullName>
    </recommendedName>
</protein>
<evidence type="ECO:0000313" key="4">
    <source>
        <dbReference type="EMBL" id="CAH0715123.1"/>
    </source>
</evidence>
<feature type="non-terminal residue" evidence="4">
    <location>
        <position position="113"/>
    </location>
</feature>
<dbReference type="AlphaFoldDB" id="A0A8J9V392"/>
<dbReference type="Proteomes" id="UP000838878">
    <property type="component" value="Chromosome 10"/>
</dbReference>
<organism evidence="4 5">
    <name type="scientific">Brenthis ino</name>
    <name type="common">lesser marbled fritillary</name>
    <dbReference type="NCBI Taxonomy" id="405034"/>
    <lineage>
        <taxon>Eukaryota</taxon>
        <taxon>Metazoa</taxon>
        <taxon>Ecdysozoa</taxon>
        <taxon>Arthropoda</taxon>
        <taxon>Hexapoda</taxon>
        <taxon>Insecta</taxon>
        <taxon>Pterygota</taxon>
        <taxon>Neoptera</taxon>
        <taxon>Endopterygota</taxon>
        <taxon>Lepidoptera</taxon>
        <taxon>Glossata</taxon>
        <taxon>Ditrysia</taxon>
        <taxon>Papilionoidea</taxon>
        <taxon>Nymphalidae</taxon>
        <taxon>Heliconiinae</taxon>
        <taxon>Argynnini</taxon>
        <taxon>Brenthis</taxon>
    </lineage>
</organism>
<feature type="region of interest" description="Disordered" evidence="2">
    <location>
        <begin position="34"/>
        <end position="70"/>
    </location>
</feature>
<keyword evidence="1" id="KW-0863">Zinc-finger</keyword>
<dbReference type="PROSITE" id="PS50157">
    <property type="entry name" value="ZINC_FINGER_C2H2_2"/>
    <property type="match status" value="1"/>
</dbReference>
<sequence>MAYFGWDLAKAVGEPVSWGCTPSPRRVKTDAMENYKVNMDHPDLSQESGRSQNPSSSARPDDRRVVSSNLNVAESSDFDCPLCGRSFKTKTGLGVHKGRPTPQRQMWRLLRNG</sequence>
<feature type="compositionally biased region" description="Basic and acidic residues" evidence="2">
    <location>
        <begin position="34"/>
        <end position="44"/>
    </location>
</feature>
<evidence type="ECO:0000256" key="2">
    <source>
        <dbReference type="SAM" id="MobiDB-lite"/>
    </source>
</evidence>
<feature type="domain" description="C2H2-type" evidence="3">
    <location>
        <begin position="78"/>
        <end position="105"/>
    </location>
</feature>
<keyword evidence="5" id="KW-1185">Reference proteome</keyword>
<evidence type="ECO:0000256" key="1">
    <source>
        <dbReference type="PROSITE-ProRule" id="PRU00042"/>
    </source>
</evidence>
<dbReference type="GO" id="GO:0008270">
    <property type="term" value="F:zinc ion binding"/>
    <property type="evidence" value="ECO:0007669"/>
    <property type="project" value="UniProtKB-KW"/>
</dbReference>
<gene>
    <name evidence="4" type="ORF">BINO364_LOCUS2096</name>
</gene>
<proteinExistence type="predicted"/>
<reference evidence="4" key="1">
    <citation type="submission" date="2021-12" db="EMBL/GenBank/DDBJ databases">
        <authorList>
            <person name="Martin H S."/>
        </authorList>
    </citation>
    <scope>NUCLEOTIDE SEQUENCE</scope>
</reference>
<evidence type="ECO:0000259" key="3">
    <source>
        <dbReference type="PROSITE" id="PS50157"/>
    </source>
</evidence>
<dbReference type="InterPro" id="IPR013087">
    <property type="entry name" value="Znf_C2H2_type"/>
</dbReference>
<name>A0A8J9V392_9NEOP</name>
<dbReference type="OrthoDB" id="8197512at2759"/>
<feature type="compositionally biased region" description="Polar residues" evidence="2">
    <location>
        <begin position="45"/>
        <end position="58"/>
    </location>
</feature>
<feature type="region of interest" description="Disordered" evidence="2">
    <location>
        <begin position="89"/>
        <end position="113"/>
    </location>
</feature>
<evidence type="ECO:0000313" key="5">
    <source>
        <dbReference type="Proteomes" id="UP000838878"/>
    </source>
</evidence>
<dbReference type="EMBL" id="OV170230">
    <property type="protein sequence ID" value="CAH0715123.1"/>
    <property type="molecule type" value="Genomic_DNA"/>
</dbReference>
<keyword evidence="1" id="KW-0862">Zinc</keyword>
<accession>A0A8J9V392</accession>
<keyword evidence="1" id="KW-0479">Metal-binding</keyword>